<proteinExistence type="predicted"/>
<name>A0A6L2LR45_TANCI</name>
<dbReference type="AlphaFoldDB" id="A0A6L2LR45"/>
<reference evidence="2" key="1">
    <citation type="journal article" date="2019" name="Sci. Rep.">
        <title>Draft genome of Tanacetum cinerariifolium, the natural source of mosquito coil.</title>
        <authorList>
            <person name="Yamashiro T."/>
            <person name="Shiraishi A."/>
            <person name="Satake H."/>
            <person name="Nakayama K."/>
        </authorList>
    </citation>
    <scope>NUCLEOTIDE SEQUENCE</scope>
</reference>
<evidence type="ECO:0000313" key="2">
    <source>
        <dbReference type="EMBL" id="GEU64273.1"/>
    </source>
</evidence>
<accession>A0A6L2LR45</accession>
<evidence type="ECO:0000256" key="1">
    <source>
        <dbReference type="SAM" id="MobiDB-lite"/>
    </source>
</evidence>
<sequence length="157" mass="17935">MNDGVKYPRTHSTSPSETYAPYKPSPRIDPFEQPSFLGSTVVSEALRKSNQMHQTFEKSSIEMTRQLDDMIKLPKSQPNRTYKKDLECEIVMVKMPKFLSWLAYDEPIGDLGTMEDNVDNPIPQSTLQVLPSFEVYTPLVTHPEEVKETIGIPMEVK</sequence>
<comment type="caution">
    <text evidence="2">The sequence shown here is derived from an EMBL/GenBank/DDBJ whole genome shotgun (WGS) entry which is preliminary data.</text>
</comment>
<protein>
    <submittedName>
        <fullName evidence="2">Uncharacterized protein</fullName>
    </submittedName>
</protein>
<gene>
    <name evidence="2" type="ORF">Tci_036251</name>
</gene>
<feature type="region of interest" description="Disordered" evidence="1">
    <location>
        <begin position="1"/>
        <end position="27"/>
    </location>
</feature>
<dbReference type="EMBL" id="BKCJ010004991">
    <property type="protein sequence ID" value="GEU64273.1"/>
    <property type="molecule type" value="Genomic_DNA"/>
</dbReference>
<organism evidence="2">
    <name type="scientific">Tanacetum cinerariifolium</name>
    <name type="common">Dalmatian daisy</name>
    <name type="synonym">Chrysanthemum cinerariifolium</name>
    <dbReference type="NCBI Taxonomy" id="118510"/>
    <lineage>
        <taxon>Eukaryota</taxon>
        <taxon>Viridiplantae</taxon>
        <taxon>Streptophyta</taxon>
        <taxon>Embryophyta</taxon>
        <taxon>Tracheophyta</taxon>
        <taxon>Spermatophyta</taxon>
        <taxon>Magnoliopsida</taxon>
        <taxon>eudicotyledons</taxon>
        <taxon>Gunneridae</taxon>
        <taxon>Pentapetalae</taxon>
        <taxon>asterids</taxon>
        <taxon>campanulids</taxon>
        <taxon>Asterales</taxon>
        <taxon>Asteraceae</taxon>
        <taxon>Asteroideae</taxon>
        <taxon>Anthemideae</taxon>
        <taxon>Anthemidinae</taxon>
        <taxon>Tanacetum</taxon>
    </lineage>
</organism>